<organism evidence="1">
    <name type="scientific">Leptocylindrus danicus</name>
    <dbReference type="NCBI Taxonomy" id="163516"/>
    <lineage>
        <taxon>Eukaryota</taxon>
        <taxon>Sar</taxon>
        <taxon>Stramenopiles</taxon>
        <taxon>Ochrophyta</taxon>
        <taxon>Bacillariophyta</taxon>
        <taxon>Coscinodiscophyceae</taxon>
        <taxon>Chaetocerotophycidae</taxon>
        <taxon>Leptocylindrales</taxon>
        <taxon>Leptocylindraceae</taxon>
        <taxon>Leptocylindrus</taxon>
    </lineage>
</organism>
<gene>
    <name evidence="1" type="ORF">LDAN0321_LOCUS12083</name>
</gene>
<name>A0A7S2PB88_9STRA</name>
<reference evidence="1" key="1">
    <citation type="submission" date="2021-01" db="EMBL/GenBank/DDBJ databases">
        <authorList>
            <person name="Corre E."/>
            <person name="Pelletier E."/>
            <person name="Niang G."/>
            <person name="Scheremetjew M."/>
            <person name="Finn R."/>
            <person name="Kale V."/>
            <person name="Holt S."/>
            <person name="Cochrane G."/>
            <person name="Meng A."/>
            <person name="Brown T."/>
            <person name="Cohen L."/>
        </authorList>
    </citation>
    <scope>NUCLEOTIDE SEQUENCE</scope>
    <source>
        <strain evidence="1">B650</strain>
    </source>
</reference>
<proteinExistence type="predicted"/>
<protein>
    <submittedName>
        <fullName evidence="1">Uncharacterized protein</fullName>
    </submittedName>
</protein>
<accession>A0A7S2PB88</accession>
<sequence length="283" mass="31957">MNHGCWESRHERKLCNFCATGCIQHVPDVELTRKMLAVCPSAAAAMGQNDFDLLHNIAVIWSNIEHHRGFILCGDLESKRKIFQSESERCLELGIIALEARCELEHGRLMLGGGCSISNATTPIHVLLGWCNRGSRHLKSREESPDVPFVLALLKKLIHERPSCVGIKDFNGNLPIHVAIENNQSHENKEVITALLRSRPSMTLVPSGDGKLPLIQAIEHSSCDWTIMEDLINADHRSLRMRDSATKLYPFMFPSTRNDIDHVTVVYKLLKLQPDIFSYFHAF</sequence>
<dbReference type="SUPFAM" id="SSF48403">
    <property type="entry name" value="Ankyrin repeat"/>
    <property type="match status" value="1"/>
</dbReference>
<dbReference type="AlphaFoldDB" id="A0A7S2PB88"/>
<evidence type="ECO:0000313" key="1">
    <source>
        <dbReference type="EMBL" id="CAD9586907.1"/>
    </source>
</evidence>
<dbReference type="Gene3D" id="1.25.40.20">
    <property type="entry name" value="Ankyrin repeat-containing domain"/>
    <property type="match status" value="1"/>
</dbReference>
<dbReference type="InterPro" id="IPR036770">
    <property type="entry name" value="Ankyrin_rpt-contain_sf"/>
</dbReference>
<dbReference type="EMBL" id="HBGY01018988">
    <property type="protein sequence ID" value="CAD9586907.1"/>
    <property type="molecule type" value="Transcribed_RNA"/>
</dbReference>